<dbReference type="CTD" id="117143"/>
<evidence type="ECO:0000256" key="6">
    <source>
        <dbReference type="ARBA" id="ARBA00023163"/>
    </source>
</evidence>
<dbReference type="GO" id="GO:0000124">
    <property type="term" value="C:SAGA complex"/>
    <property type="evidence" value="ECO:0007669"/>
    <property type="project" value="TreeGrafter"/>
</dbReference>
<dbReference type="Proteomes" id="UP001318040">
    <property type="component" value="Chromosome 50"/>
</dbReference>
<evidence type="ECO:0000313" key="9">
    <source>
        <dbReference type="Proteomes" id="UP001318040"/>
    </source>
</evidence>
<dbReference type="KEGG" id="pmrn:116953148"/>
<sequence>MAASGGGELEAAKKNLAEALGESLKQYWANMKLWFKHKISKEEFDSEARRLLTQDMVHLHNDFLLAIITKCQIMVTASGLKEGPGRPGKPSRKKKLPSLRGKFEHRFQEQDPLAGASWVGSRACGPDGVVGAGDGVDGERAGPTAPALCVQSLLLPALGEMMGRAMLVAWEAGLDSVSEETVLCLQHALQNHLKAVVTAMLVSRRPHRVKDGRFRYAYGTTAPLHPYLRNSCVAHRSNNNTDSESLCRPGEEAEERAALLLACSGSEVVPSLPPISLVDLQQALTVHKQVMPSHTMWSLNMERILARRWHPDREEVAWDVRHRQLLSGDGAGGAALGLGASAWASA</sequence>
<name>A0AAJ7U3D3_PETMA</name>
<comment type="subcellular location">
    <subcellularLocation>
        <location evidence="2">Nucleus</location>
    </subcellularLocation>
</comment>
<organism evidence="9 10">
    <name type="scientific">Petromyzon marinus</name>
    <name type="common">Sea lamprey</name>
    <dbReference type="NCBI Taxonomy" id="7757"/>
    <lineage>
        <taxon>Eukaryota</taxon>
        <taxon>Metazoa</taxon>
        <taxon>Chordata</taxon>
        <taxon>Craniata</taxon>
        <taxon>Vertebrata</taxon>
        <taxon>Cyclostomata</taxon>
        <taxon>Hyperoartia</taxon>
        <taxon>Petromyzontiformes</taxon>
        <taxon>Petromyzontidae</taxon>
        <taxon>Petromyzon</taxon>
    </lineage>
</organism>
<dbReference type="GO" id="GO:0005634">
    <property type="term" value="C:nucleus"/>
    <property type="evidence" value="ECO:0007669"/>
    <property type="project" value="UniProtKB-SubCell"/>
</dbReference>
<dbReference type="PANTHER" id="PTHR21277:SF5">
    <property type="entry name" value="TRANSCRIPTIONAL ADAPTER 1"/>
    <property type="match status" value="1"/>
</dbReference>
<gene>
    <name evidence="10" type="primary">TADA1</name>
</gene>
<dbReference type="Pfam" id="PF12767">
    <property type="entry name" value="SAGA-Tad1"/>
    <property type="match status" value="1"/>
</dbReference>
<keyword evidence="9" id="KW-1185">Reference proteome</keyword>
<evidence type="ECO:0000256" key="5">
    <source>
        <dbReference type="ARBA" id="ARBA00023015"/>
    </source>
</evidence>
<proteinExistence type="inferred from homology"/>
<evidence type="ECO:0000256" key="8">
    <source>
        <dbReference type="ARBA" id="ARBA00029595"/>
    </source>
</evidence>
<evidence type="ECO:0000256" key="4">
    <source>
        <dbReference type="ARBA" id="ARBA00018547"/>
    </source>
</evidence>
<accession>A0AAJ7U3D3</accession>
<dbReference type="GO" id="GO:0006357">
    <property type="term" value="P:regulation of transcription by RNA polymerase II"/>
    <property type="evidence" value="ECO:0007669"/>
    <property type="project" value="TreeGrafter"/>
</dbReference>
<evidence type="ECO:0000256" key="7">
    <source>
        <dbReference type="ARBA" id="ARBA00023242"/>
    </source>
</evidence>
<dbReference type="RefSeq" id="XP_032828942.1">
    <property type="nucleotide sequence ID" value="XM_032973051.1"/>
</dbReference>
<dbReference type="InterPro" id="IPR024738">
    <property type="entry name" value="Hfi1/Tada1"/>
</dbReference>
<dbReference type="CDD" id="cd22934">
    <property type="entry name" value="HFD_TADA1"/>
    <property type="match status" value="1"/>
</dbReference>
<evidence type="ECO:0000256" key="2">
    <source>
        <dbReference type="ARBA" id="ARBA00004123"/>
    </source>
</evidence>
<dbReference type="AlphaFoldDB" id="A0AAJ7U3D3"/>
<comment type="function">
    <text evidence="1">Probably involved in transcriptional regulation.</text>
</comment>
<keyword evidence="6" id="KW-0804">Transcription</keyword>
<evidence type="ECO:0000313" key="10">
    <source>
        <dbReference type="RefSeq" id="XP_032828942.1"/>
    </source>
</evidence>
<reference evidence="10" key="1">
    <citation type="submission" date="2025-08" db="UniProtKB">
        <authorList>
            <consortium name="RefSeq"/>
        </authorList>
    </citation>
    <scope>IDENTIFICATION</scope>
    <source>
        <tissue evidence="10">Sperm</tissue>
    </source>
</reference>
<keyword evidence="5" id="KW-0805">Transcription regulation</keyword>
<evidence type="ECO:0000256" key="3">
    <source>
        <dbReference type="ARBA" id="ARBA00010314"/>
    </source>
</evidence>
<dbReference type="PANTHER" id="PTHR21277">
    <property type="entry name" value="TRANSCRIPTIONAL ADAPTER 1"/>
    <property type="match status" value="1"/>
</dbReference>
<evidence type="ECO:0000256" key="1">
    <source>
        <dbReference type="ARBA" id="ARBA00003228"/>
    </source>
</evidence>
<keyword evidence="7" id="KW-0539">Nucleus</keyword>
<dbReference type="GeneID" id="116953148"/>
<comment type="similarity">
    <text evidence="3">Belongs to the TADA1 family.</text>
</comment>
<dbReference type="GO" id="GO:0003713">
    <property type="term" value="F:transcription coactivator activity"/>
    <property type="evidence" value="ECO:0007669"/>
    <property type="project" value="TreeGrafter"/>
</dbReference>
<protein>
    <recommendedName>
        <fullName evidence="4">Transcriptional adapter 1</fullName>
    </recommendedName>
    <alternativeName>
        <fullName evidence="8">Transcriptional adapter 1-like protein</fullName>
    </alternativeName>
</protein>